<dbReference type="SUPFAM" id="SSF69593">
    <property type="entry name" value="Glycerol-3-phosphate (1)-acyltransferase"/>
    <property type="match status" value="1"/>
</dbReference>
<keyword evidence="6" id="KW-0472">Membrane</keyword>
<dbReference type="OrthoDB" id="9803035at2"/>
<keyword evidence="2" id="KW-0444">Lipid biosynthesis</keyword>
<comment type="pathway">
    <text evidence="1">Lipid metabolism.</text>
</comment>
<keyword evidence="4" id="KW-0443">Lipid metabolism</keyword>
<evidence type="ECO:0000256" key="1">
    <source>
        <dbReference type="ARBA" id="ARBA00005189"/>
    </source>
</evidence>
<name>F4GM59_PARC1</name>
<keyword evidence="6" id="KW-0812">Transmembrane</keyword>
<keyword evidence="3" id="KW-0808">Transferase</keyword>
<protein>
    <submittedName>
        <fullName evidence="8">Phospholipid/glycerol acyltransferase</fullName>
    </submittedName>
</protein>
<gene>
    <name evidence="8" type="ordered locus">Spico_1328</name>
</gene>
<dbReference type="PANTHER" id="PTHR10434">
    <property type="entry name" value="1-ACYL-SN-GLYCEROL-3-PHOSPHATE ACYLTRANSFERASE"/>
    <property type="match status" value="1"/>
</dbReference>
<evidence type="ECO:0000256" key="5">
    <source>
        <dbReference type="ARBA" id="ARBA00023315"/>
    </source>
</evidence>
<accession>F4GM59</accession>
<evidence type="ECO:0000256" key="3">
    <source>
        <dbReference type="ARBA" id="ARBA00022679"/>
    </source>
</evidence>
<dbReference type="EMBL" id="CP002659">
    <property type="protein sequence ID" value="AEC02534.1"/>
    <property type="molecule type" value="Genomic_DNA"/>
</dbReference>
<dbReference type="KEGG" id="scc:Spico_1328"/>
<dbReference type="eggNOG" id="COG0204">
    <property type="taxonomic scope" value="Bacteria"/>
</dbReference>
<dbReference type="STRING" id="760011.Spico_1328"/>
<dbReference type="PANTHER" id="PTHR10434:SF64">
    <property type="entry name" value="1-ACYL-SN-GLYCEROL-3-PHOSPHATE ACYLTRANSFERASE-RELATED"/>
    <property type="match status" value="1"/>
</dbReference>
<evidence type="ECO:0000259" key="7">
    <source>
        <dbReference type="SMART" id="SM00563"/>
    </source>
</evidence>
<dbReference type="AlphaFoldDB" id="F4GM59"/>
<keyword evidence="6" id="KW-1133">Transmembrane helix</keyword>
<dbReference type="HOGENOM" id="CLU_027938_6_1_12"/>
<dbReference type="Proteomes" id="UP000007939">
    <property type="component" value="Chromosome"/>
</dbReference>
<dbReference type="InterPro" id="IPR002123">
    <property type="entry name" value="Plipid/glycerol_acylTrfase"/>
</dbReference>
<keyword evidence="5 8" id="KW-0012">Acyltransferase</keyword>
<evidence type="ECO:0000313" key="9">
    <source>
        <dbReference type="Proteomes" id="UP000007939"/>
    </source>
</evidence>
<evidence type="ECO:0000313" key="8">
    <source>
        <dbReference type="EMBL" id="AEC02534.1"/>
    </source>
</evidence>
<dbReference type="RefSeq" id="WP_013739929.1">
    <property type="nucleotide sequence ID" value="NC_015436.1"/>
</dbReference>
<evidence type="ECO:0000256" key="2">
    <source>
        <dbReference type="ARBA" id="ARBA00022516"/>
    </source>
</evidence>
<proteinExistence type="predicted"/>
<feature type="transmembrane region" description="Helical" evidence="6">
    <location>
        <begin position="7"/>
        <end position="31"/>
    </location>
</feature>
<evidence type="ECO:0000256" key="4">
    <source>
        <dbReference type="ARBA" id="ARBA00023098"/>
    </source>
</evidence>
<organism evidence="8 9">
    <name type="scientific">Parasphaerochaeta coccoides (strain ATCC BAA-1237 / DSM 17374 / SPN1)</name>
    <name type="common">Sphaerochaeta coccoides</name>
    <dbReference type="NCBI Taxonomy" id="760011"/>
    <lineage>
        <taxon>Bacteria</taxon>
        <taxon>Pseudomonadati</taxon>
        <taxon>Spirochaetota</taxon>
        <taxon>Spirochaetia</taxon>
        <taxon>Spirochaetales</taxon>
        <taxon>Sphaerochaetaceae</taxon>
        <taxon>Parasphaerochaeta</taxon>
    </lineage>
</organism>
<feature type="domain" description="Phospholipid/glycerol acyltransferase" evidence="7">
    <location>
        <begin position="79"/>
        <end position="193"/>
    </location>
</feature>
<dbReference type="Pfam" id="PF01553">
    <property type="entry name" value="Acyltransferase"/>
    <property type="match status" value="1"/>
</dbReference>
<reference evidence="8 9" key="2">
    <citation type="journal article" date="2012" name="Stand. Genomic Sci.">
        <title>Complete genome sequence of the termite hindgut bacterium Spirochaeta coccoides type strain (SPN1(T)), reclassification in the genus Sphaerochaeta as Sphaerochaeta coccoides comb. nov. and emendations of the family Spirochaetaceae and the genus Sphaerochaeta.</title>
        <authorList>
            <person name="Abt B."/>
            <person name="Han C."/>
            <person name="Scheuner C."/>
            <person name="Lu M."/>
            <person name="Lapidus A."/>
            <person name="Nolan M."/>
            <person name="Lucas S."/>
            <person name="Hammon N."/>
            <person name="Deshpande S."/>
            <person name="Cheng J.F."/>
            <person name="Tapia R."/>
            <person name="Goodwin L.A."/>
            <person name="Pitluck S."/>
            <person name="Liolios K."/>
            <person name="Pagani I."/>
            <person name="Ivanova N."/>
            <person name="Mavromatis K."/>
            <person name="Mikhailova N."/>
            <person name="Huntemann M."/>
            <person name="Pati A."/>
            <person name="Chen A."/>
            <person name="Palaniappan K."/>
            <person name="Land M."/>
            <person name="Hauser L."/>
            <person name="Brambilla E.M."/>
            <person name="Rohde M."/>
            <person name="Spring S."/>
            <person name="Gronow S."/>
            <person name="Goker M."/>
            <person name="Woyke T."/>
            <person name="Bristow J."/>
            <person name="Eisen J.A."/>
            <person name="Markowitz V."/>
            <person name="Hugenholtz P."/>
            <person name="Kyrpides N.C."/>
            <person name="Klenk H.P."/>
            <person name="Detter J.C."/>
        </authorList>
    </citation>
    <scope>NUCLEOTIDE SEQUENCE [LARGE SCALE GENOMIC DNA]</scope>
    <source>
        <strain evidence="9">ATCC BAA-1237 / DSM 17374 / SPN1</strain>
    </source>
</reference>
<sequence>MRKALSLIIPVIVIIPVFLASVLYGLVPAFILQILGARKAAETWRRLCILGIARWALFGLNVRVNTTGRENMPPAGTPLCIIVNHQSLLDVVAVVGYSGTIPGFIAKKELSFIPIIASYMKGLHCVMLDRKSPKSSIASISEGVKNITRGIPMVVFPEGTRSKDGKLGEFKAGSLKLATRSKATIVPIAISGGRKAFEERRGIRRTVMTMHICPPVPTHDFSREAEKEFTAQVYGELAEGYRHLLSRHEA</sequence>
<keyword evidence="9" id="KW-1185">Reference proteome</keyword>
<dbReference type="CDD" id="cd07989">
    <property type="entry name" value="LPLAT_AGPAT-like"/>
    <property type="match status" value="1"/>
</dbReference>
<dbReference type="GO" id="GO:0006654">
    <property type="term" value="P:phosphatidic acid biosynthetic process"/>
    <property type="evidence" value="ECO:0007669"/>
    <property type="project" value="TreeGrafter"/>
</dbReference>
<dbReference type="SMART" id="SM00563">
    <property type="entry name" value="PlsC"/>
    <property type="match status" value="1"/>
</dbReference>
<dbReference type="GO" id="GO:0003841">
    <property type="term" value="F:1-acylglycerol-3-phosphate O-acyltransferase activity"/>
    <property type="evidence" value="ECO:0007669"/>
    <property type="project" value="TreeGrafter"/>
</dbReference>
<reference evidence="9" key="1">
    <citation type="submission" date="2011-04" db="EMBL/GenBank/DDBJ databases">
        <title>The complete genome of Spirochaeta coccoides DSM 17374.</title>
        <authorList>
            <person name="Lucas S."/>
            <person name="Copeland A."/>
            <person name="Lapidus A."/>
            <person name="Bruce D."/>
            <person name="Goodwin L."/>
            <person name="Pitluck S."/>
            <person name="Peters L."/>
            <person name="Kyrpides N."/>
            <person name="Mavromatis K."/>
            <person name="Pagani I."/>
            <person name="Ivanova N."/>
            <person name="Ovchinnikova G."/>
            <person name="Lu M."/>
            <person name="Detter J.C."/>
            <person name="Tapia R."/>
            <person name="Han C."/>
            <person name="Land M."/>
            <person name="Hauser L."/>
            <person name="Markowitz V."/>
            <person name="Cheng J.-F."/>
            <person name="Hugenholtz P."/>
            <person name="Woyke T."/>
            <person name="Wu D."/>
            <person name="Spring S."/>
            <person name="Schroeder M."/>
            <person name="Brambilla E."/>
            <person name="Klenk H.-P."/>
            <person name="Eisen J.A."/>
        </authorList>
    </citation>
    <scope>NUCLEOTIDE SEQUENCE [LARGE SCALE GENOMIC DNA]</scope>
    <source>
        <strain evidence="9">ATCC BAA-1237 / DSM 17374 / SPN1</strain>
    </source>
</reference>
<evidence type="ECO:0000256" key="6">
    <source>
        <dbReference type="SAM" id="Phobius"/>
    </source>
</evidence>